<dbReference type="Gene3D" id="3.40.140.20">
    <property type="match status" value="2"/>
</dbReference>
<evidence type="ECO:0000256" key="7">
    <source>
        <dbReference type="ARBA" id="ARBA00023268"/>
    </source>
</evidence>
<dbReference type="InterPro" id="IPR002695">
    <property type="entry name" value="PurH-like"/>
</dbReference>
<dbReference type="EMBL" id="UGTH01000001">
    <property type="protein sequence ID" value="SUB75463.1"/>
    <property type="molecule type" value="Genomic_DNA"/>
</dbReference>
<keyword evidence="4 8" id="KW-0808">Transferase</keyword>
<dbReference type="FunFam" id="3.40.50.1380:FF:000001">
    <property type="entry name" value="Bifunctional purine biosynthesis protein PurH"/>
    <property type="match status" value="1"/>
</dbReference>
<dbReference type="SUPFAM" id="SSF52335">
    <property type="entry name" value="Methylglyoxal synthase-like"/>
    <property type="match status" value="1"/>
</dbReference>
<dbReference type="FunFam" id="3.40.140.20:FF:000002">
    <property type="entry name" value="Bifunctional purine biosynthesis protein PurH"/>
    <property type="match status" value="1"/>
</dbReference>
<comment type="catalytic activity">
    <reaction evidence="8">
        <text>IMP + H2O = 5-formamido-1-(5-phospho-D-ribosyl)imidazole-4-carboxamide</text>
        <dbReference type="Rhea" id="RHEA:18445"/>
        <dbReference type="ChEBI" id="CHEBI:15377"/>
        <dbReference type="ChEBI" id="CHEBI:58053"/>
        <dbReference type="ChEBI" id="CHEBI:58467"/>
        <dbReference type="EC" id="3.5.4.10"/>
    </reaction>
</comment>
<dbReference type="InterPro" id="IPR024051">
    <property type="entry name" value="AICAR_Tfase_dup_dom_sf"/>
</dbReference>
<organism evidence="10 11">
    <name type="scientific">Peptoniphilus indolicus</name>
    <dbReference type="NCBI Taxonomy" id="33030"/>
    <lineage>
        <taxon>Bacteria</taxon>
        <taxon>Bacillati</taxon>
        <taxon>Bacillota</taxon>
        <taxon>Tissierellia</taxon>
        <taxon>Tissierellales</taxon>
        <taxon>Peptoniphilaceae</taxon>
        <taxon>Peptoniphilus</taxon>
    </lineage>
</organism>
<dbReference type="Pfam" id="PF02142">
    <property type="entry name" value="MGS"/>
    <property type="match status" value="1"/>
</dbReference>
<dbReference type="RefSeq" id="WP_004819859.1">
    <property type="nucleotide sequence ID" value="NZ_UGTH01000001.1"/>
</dbReference>
<comment type="pathway">
    <text evidence="1 8">Purine metabolism; IMP biosynthesis via de novo pathway; IMP from 5-formamido-1-(5-phospho-D-ribosyl)imidazole-4-carboxamide: step 1/1.</text>
</comment>
<dbReference type="PIRSF" id="PIRSF000414">
    <property type="entry name" value="AICARFT_IMPCHas"/>
    <property type="match status" value="1"/>
</dbReference>
<evidence type="ECO:0000256" key="6">
    <source>
        <dbReference type="ARBA" id="ARBA00022801"/>
    </source>
</evidence>
<reference evidence="10 11" key="1">
    <citation type="submission" date="2018-06" db="EMBL/GenBank/DDBJ databases">
        <authorList>
            <consortium name="Pathogen Informatics"/>
            <person name="Doyle S."/>
        </authorList>
    </citation>
    <scope>NUCLEOTIDE SEQUENCE [LARGE SCALE GENOMIC DNA]</scope>
    <source>
        <strain evidence="10 11">NCTC11088</strain>
    </source>
</reference>
<dbReference type="AlphaFoldDB" id="A0A379DDV4"/>
<protein>
    <recommendedName>
        <fullName evidence="8">Bifunctional purine biosynthesis protein PurH</fullName>
    </recommendedName>
    <domain>
        <recommendedName>
            <fullName evidence="8">Phosphoribosylaminoimidazolecarboxamide formyltransferase</fullName>
            <ecNumber evidence="8">2.1.2.3</ecNumber>
        </recommendedName>
        <alternativeName>
            <fullName evidence="8">AICAR transformylase</fullName>
        </alternativeName>
    </domain>
    <domain>
        <recommendedName>
            <fullName evidence="8">IMP cyclohydrolase</fullName>
            <ecNumber evidence="8">3.5.4.10</ecNumber>
        </recommendedName>
        <alternativeName>
            <fullName evidence="8">ATIC</fullName>
        </alternativeName>
        <alternativeName>
            <fullName evidence="8">IMP synthase</fullName>
        </alternativeName>
        <alternativeName>
            <fullName evidence="8">Inosinicase</fullName>
        </alternativeName>
    </domain>
</protein>
<dbReference type="GO" id="GO:0006189">
    <property type="term" value="P:'de novo' IMP biosynthetic process"/>
    <property type="evidence" value="ECO:0007669"/>
    <property type="project" value="UniProtKB-UniRule"/>
</dbReference>
<comment type="pathway">
    <text evidence="2 8">Purine metabolism; IMP biosynthesis via de novo pathway; 5-formamido-1-(5-phospho-D-ribosyl)imidazole-4-carboxamide from 5-amino-1-(5-phospho-D-ribosyl)imidazole-4-carboxamide (10-formyl THF route): step 1/1.</text>
</comment>
<evidence type="ECO:0000256" key="3">
    <source>
        <dbReference type="ARBA" id="ARBA00007667"/>
    </source>
</evidence>
<dbReference type="Proteomes" id="UP000254777">
    <property type="component" value="Unassembled WGS sequence"/>
</dbReference>
<dbReference type="NCBIfam" id="TIGR00355">
    <property type="entry name" value="purH"/>
    <property type="match status" value="1"/>
</dbReference>
<evidence type="ECO:0000313" key="11">
    <source>
        <dbReference type="Proteomes" id="UP000254777"/>
    </source>
</evidence>
<comment type="domain">
    <text evidence="8">The IMP cyclohydrolase activity resides in the N-terminal region.</text>
</comment>
<dbReference type="SMART" id="SM00798">
    <property type="entry name" value="AICARFT_IMPCHas"/>
    <property type="match status" value="1"/>
</dbReference>
<dbReference type="EC" id="2.1.2.3" evidence="8"/>
<gene>
    <name evidence="8 10" type="primary">purH</name>
    <name evidence="10" type="ORF">NCTC11088_01259</name>
</gene>
<comment type="similarity">
    <text evidence="3 8">Belongs to the PurH family.</text>
</comment>
<keyword evidence="5 8" id="KW-0658">Purine biosynthesis</keyword>
<dbReference type="GO" id="GO:0004643">
    <property type="term" value="F:phosphoribosylaminoimidazolecarboxamide formyltransferase activity"/>
    <property type="evidence" value="ECO:0007669"/>
    <property type="project" value="UniProtKB-UniRule"/>
</dbReference>
<sequence length="489" mass="55095">MRALISVFDKTGIKEFARELEKRNWEIVSTGGTYNLLKESGIKVMTVEEVTGQREILDGRVKTLHPKIHGAILNIRENTEHQSTILEEGIISIDMVVNTLYPFEDTITKTDNLDEIIEMIDIGGPSMIRAAAKNYRDVLIVTDPCDYQDVLDNLDSISEDYRKQMAIKAFETTARYDRAISDYLSGENFSLNCKLKENLRYGENPHQKAAYYVGEEVAEVKILHGKQLSYNNLNDIYAAVKVVKDFKEPTAVAIKHTNPCGIGTGENLKEAYLKTYECDTESIFGGIVALNREVDLDVAEELSKIFLEVIIAPKFSKEAFEILSVKKNIRLVEISNLMDFEVGRQFKQTLNGVIVQDLDEVEFEKFEVVSRRKPTEKELKDLEFAFKAVKHVASNGVVLAKDGSTYAIGQGQTKRAWAVEEVIHRTRSLDGVVLASDGFFFADTVELLKDHGIKAAISPGGSIRDREVIEAANEADITLIFTRTRHFRH</sequence>
<evidence type="ECO:0000256" key="2">
    <source>
        <dbReference type="ARBA" id="ARBA00004954"/>
    </source>
</evidence>
<dbReference type="PANTHER" id="PTHR11692">
    <property type="entry name" value="BIFUNCTIONAL PURINE BIOSYNTHESIS PROTEIN PURH"/>
    <property type="match status" value="1"/>
</dbReference>
<evidence type="ECO:0000256" key="4">
    <source>
        <dbReference type="ARBA" id="ARBA00022679"/>
    </source>
</evidence>
<evidence type="ECO:0000313" key="10">
    <source>
        <dbReference type="EMBL" id="SUB75463.1"/>
    </source>
</evidence>
<keyword evidence="7 8" id="KW-0511">Multifunctional enzyme</keyword>
<dbReference type="PANTHER" id="PTHR11692:SF0">
    <property type="entry name" value="BIFUNCTIONAL PURINE BIOSYNTHESIS PROTEIN ATIC"/>
    <property type="match status" value="1"/>
</dbReference>
<dbReference type="EC" id="3.5.4.10" evidence="8"/>
<evidence type="ECO:0000256" key="5">
    <source>
        <dbReference type="ARBA" id="ARBA00022755"/>
    </source>
</evidence>
<evidence type="ECO:0000256" key="1">
    <source>
        <dbReference type="ARBA" id="ARBA00004844"/>
    </source>
</evidence>
<dbReference type="NCBIfam" id="NF002049">
    <property type="entry name" value="PRK00881.1"/>
    <property type="match status" value="1"/>
</dbReference>
<dbReference type="InterPro" id="IPR011607">
    <property type="entry name" value="MGS-like_dom"/>
</dbReference>
<dbReference type="PROSITE" id="PS51855">
    <property type="entry name" value="MGS"/>
    <property type="match status" value="1"/>
</dbReference>
<evidence type="ECO:0000259" key="9">
    <source>
        <dbReference type="PROSITE" id="PS51855"/>
    </source>
</evidence>
<comment type="catalytic activity">
    <reaction evidence="8">
        <text>(6R)-10-formyltetrahydrofolate + 5-amino-1-(5-phospho-beta-D-ribosyl)imidazole-4-carboxamide = 5-formamido-1-(5-phospho-D-ribosyl)imidazole-4-carboxamide + (6S)-5,6,7,8-tetrahydrofolate</text>
        <dbReference type="Rhea" id="RHEA:22192"/>
        <dbReference type="ChEBI" id="CHEBI:57453"/>
        <dbReference type="ChEBI" id="CHEBI:58467"/>
        <dbReference type="ChEBI" id="CHEBI:58475"/>
        <dbReference type="ChEBI" id="CHEBI:195366"/>
        <dbReference type="EC" id="2.1.2.3"/>
    </reaction>
</comment>
<dbReference type="GO" id="GO:0003937">
    <property type="term" value="F:IMP cyclohydrolase activity"/>
    <property type="evidence" value="ECO:0007669"/>
    <property type="project" value="UniProtKB-UniRule"/>
</dbReference>
<proteinExistence type="inferred from homology"/>
<dbReference type="SMART" id="SM00851">
    <property type="entry name" value="MGS"/>
    <property type="match status" value="1"/>
</dbReference>
<name>A0A379DDV4_9FIRM</name>
<dbReference type="GO" id="GO:0005829">
    <property type="term" value="C:cytosol"/>
    <property type="evidence" value="ECO:0007669"/>
    <property type="project" value="TreeGrafter"/>
</dbReference>
<accession>A0A379DDV4</accession>
<dbReference type="Gene3D" id="3.40.50.1380">
    <property type="entry name" value="Methylglyoxal synthase-like domain"/>
    <property type="match status" value="1"/>
</dbReference>
<dbReference type="InterPro" id="IPR036914">
    <property type="entry name" value="MGS-like_dom_sf"/>
</dbReference>
<keyword evidence="6 8" id="KW-0378">Hydrolase</keyword>
<feature type="domain" description="MGS-like" evidence="9">
    <location>
        <begin position="1"/>
        <end position="142"/>
    </location>
</feature>
<dbReference type="UniPathway" id="UPA00074">
    <property type="reaction ID" value="UER00133"/>
</dbReference>
<dbReference type="CDD" id="cd01421">
    <property type="entry name" value="IMPCH"/>
    <property type="match status" value="1"/>
</dbReference>
<dbReference type="SUPFAM" id="SSF53927">
    <property type="entry name" value="Cytidine deaminase-like"/>
    <property type="match status" value="1"/>
</dbReference>
<dbReference type="InterPro" id="IPR016193">
    <property type="entry name" value="Cytidine_deaminase-like"/>
</dbReference>
<dbReference type="Pfam" id="PF01808">
    <property type="entry name" value="AICARFT_IMPCHas"/>
    <property type="match status" value="1"/>
</dbReference>
<evidence type="ECO:0000256" key="8">
    <source>
        <dbReference type="HAMAP-Rule" id="MF_00139"/>
    </source>
</evidence>
<dbReference type="HAMAP" id="MF_00139">
    <property type="entry name" value="PurH"/>
    <property type="match status" value="1"/>
</dbReference>